<evidence type="ECO:0000313" key="3">
    <source>
        <dbReference type="Proteomes" id="UP001150217"/>
    </source>
</evidence>
<feature type="compositionally biased region" description="Polar residues" evidence="1">
    <location>
        <begin position="521"/>
        <end position="530"/>
    </location>
</feature>
<reference evidence="2" key="1">
    <citation type="submission" date="2022-08" db="EMBL/GenBank/DDBJ databases">
        <title>A Global Phylogenomic Analysis of the Shiitake Genus Lentinula.</title>
        <authorList>
            <consortium name="DOE Joint Genome Institute"/>
            <person name="Sierra-Patev S."/>
            <person name="Min B."/>
            <person name="Naranjo-Ortiz M."/>
            <person name="Looney B."/>
            <person name="Konkel Z."/>
            <person name="Slot J.C."/>
            <person name="Sakamoto Y."/>
            <person name="Steenwyk J.L."/>
            <person name="Rokas A."/>
            <person name="Carro J."/>
            <person name="Camarero S."/>
            <person name="Ferreira P."/>
            <person name="Molpeceres G."/>
            <person name="Ruiz-Duenas F.J."/>
            <person name="Serrano A."/>
            <person name="Henrissat B."/>
            <person name="Drula E."/>
            <person name="Hughes K.W."/>
            <person name="Mata J.L."/>
            <person name="Ishikawa N.K."/>
            <person name="Vargas-Isla R."/>
            <person name="Ushijima S."/>
            <person name="Smith C.A."/>
            <person name="Ahrendt S."/>
            <person name="Andreopoulos W."/>
            <person name="He G."/>
            <person name="Labutti K."/>
            <person name="Lipzen A."/>
            <person name="Ng V."/>
            <person name="Riley R."/>
            <person name="Sandor L."/>
            <person name="Barry K."/>
            <person name="Martinez A.T."/>
            <person name="Xiao Y."/>
            <person name="Gibbons J.G."/>
            <person name="Terashima K."/>
            <person name="Grigoriev I.V."/>
            <person name="Hibbett D.S."/>
        </authorList>
    </citation>
    <scope>NUCLEOTIDE SEQUENCE</scope>
    <source>
        <strain evidence="2">RHP3577 ss4</strain>
    </source>
</reference>
<gene>
    <name evidence="2" type="ORF">C8R41DRAFT_904623</name>
</gene>
<comment type="caution">
    <text evidence="2">The sequence shown here is derived from an EMBL/GenBank/DDBJ whole genome shotgun (WGS) entry which is preliminary data.</text>
</comment>
<dbReference type="EMBL" id="JANVFT010000065">
    <property type="protein sequence ID" value="KAJ4478582.1"/>
    <property type="molecule type" value="Genomic_DNA"/>
</dbReference>
<accession>A0ABQ8V7K6</accession>
<feature type="compositionally biased region" description="Polar residues" evidence="1">
    <location>
        <begin position="537"/>
        <end position="546"/>
    </location>
</feature>
<feature type="compositionally biased region" description="Polar residues" evidence="1">
    <location>
        <begin position="616"/>
        <end position="627"/>
    </location>
</feature>
<feature type="region of interest" description="Disordered" evidence="1">
    <location>
        <begin position="616"/>
        <end position="658"/>
    </location>
</feature>
<feature type="region of interest" description="Disordered" evidence="1">
    <location>
        <begin position="516"/>
        <end position="557"/>
    </location>
</feature>
<dbReference type="Proteomes" id="UP001150217">
    <property type="component" value="Unassembled WGS sequence"/>
</dbReference>
<name>A0ABQ8V7K6_9AGAR</name>
<keyword evidence="3" id="KW-1185">Reference proteome</keyword>
<evidence type="ECO:0000313" key="2">
    <source>
        <dbReference type="EMBL" id="KAJ4478582.1"/>
    </source>
</evidence>
<protein>
    <submittedName>
        <fullName evidence="2">Uncharacterized protein</fullName>
    </submittedName>
</protein>
<sequence length="809" mass="87361">MVSDTDRLRIAITLTALKFKKPNQSCHSYVLELRSRFPPSVPHAPTTDGSWRTHALDLENELKVLKERREEEQIEYLARVNEATAALAAFRTTSTEIGVQSSPEEPHPVQNSSLLPNAEVSMKAAVPKKKGRQKKAVLDSNGVNATKKYSVAFKSEAQAKKPLRLDLQAIFQEFQGGDSIEGKTINSTPIPCTRTIEDSLFNSFSGFDCLTLAFATHSTPLTVSQKTLLLSSTIRALDAISRVLNSIISLSSSPSGSLSARKTNSMKTIQTLNILLTHLLSTSFEFLFRRTTSLPQDAVVQQLDEKKRQGKKIQKKDKDTSQSRSDPAAGSSNPPLPLVEEFSPEFWTSLERLFGILTTSILGPTLKSFVTLSQQYLSTTFAPENQSIGKAGSSPFCKFSDIRPDLLSLVQSGYNQISQAIVLFDSIDSLPRSRAQGIRDSGYACYVSGVREYLSLVAVRELLKLFAVNYSGGLRSIDPTHKARSSNAFSKSLPQDLGDPAISTCMKFRTSGVLPLPRSSGEISASTTEQPPVPESGSANIQSKKTAATPKPVSQLPRARTREARIRDLARKDAVWYLSTVLHVLLEDGCFSDDVDDIGGINTDEVDATFTSVPSFEMNASSTNPGLNPNGDKGPDVSAPSESKPLSTSSGSKELNHGIIPPVSVHLKVDNISQRHSSLNANEAARSSLSLLRTGLLDSFDALLFLVTECRPAASFPVSQGCNGSLAMPDVNVAPSNASANNVKDSMPADTSGQAGGGTVNFHPAVTLSSGSCKLAFNLGSGIMDEVEYDMVLGVVERYWECTLGLKGM</sequence>
<feature type="compositionally biased region" description="Polar residues" evidence="1">
    <location>
        <begin position="640"/>
        <end position="653"/>
    </location>
</feature>
<evidence type="ECO:0000256" key="1">
    <source>
        <dbReference type="SAM" id="MobiDB-lite"/>
    </source>
</evidence>
<organism evidence="2 3">
    <name type="scientific">Lentinula lateritia</name>
    <dbReference type="NCBI Taxonomy" id="40482"/>
    <lineage>
        <taxon>Eukaryota</taxon>
        <taxon>Fungi</taxon>
        <taxon>Dikarya</taxon>
        <taxon>Basidiomycota</taxon>
        <taxon>Agaricomycotina</taxon>
        <taxon>Agaricomycetes</taxon>
        <taxon>Agaricomycetidae</taxon>
        <taxon>Agaricales</taxon>
        <taxon>Marasmiineae</taxon>
        <taxon>Omphalotaceae</taxon>
        <taxon>Lentinula</taxon>
    </lineage>
</organism>
<feature type="region of interest" description="Disordered" evidence="1">
    <location>
        <begin position="305"/>
        <end position="337"/>
    </location>
</feature>
<proteinExistence type="predicted"/>